<gene>
    <name evidence="1" type="ORF">LTSEUGA_1608</name>
</gene>
<dbReference type="EMBL" id="AFCV01000436">
    <property type="protein sequence ID" value="EHC93551.1"/>
    <property type="molecule type" value="Genomic_DNA"/>
</dbReference>
<reference evidence="1 2" key="1">
    <citation type="journal article" date="2011" name="BMC Genomics">
        <title>Genome sequencing reveals diversification of virulence factor content and possible host adaptation in distinct subpopulations of Salmonella enterica.</title>
        <authorList>
            <person name="den Bakker H.C."/>
            <person name="Moreno Switt A.I."/>
            <person name="Govoni G."/>
            <person name="Cummings C.A."/>
            <person name="Ranieri M.L."/>
            <person name="Degoricija L."/>
            <person name="Hoelzer K."/>
            <person name="Rodriguez-Rivera L.D."/>
            <person name="Brown S."/>
            <person name="Bolchacova E."/>
            <person name="Furtado M.R."/>
            <person name="Wiedmann M."/>
        </authorList>
    </citation>
    <scope>NUCLEOTIDE SEQUENCE [LARGE SCALE GENOMIC DNA]</scope>
    <source>
        <strain evidence="1 2">R8-3404</strain>
    </source>
</reference>
<evidence type="ECO:0000313" key="2">
    <source>
        <dbReference type="Proteomes" id="UP000003915"/>
    </source>
</evidence>
<organism evidence="1 2">
    <name type="scientific">Salmonella enterica subsp. enterica serovar Uganda str. R8-3404</name>
    <dbReference type="NCBI Taxonomy" id="913083"/>
    <lineage>
        <taxon>Bacteria</taxon>
        <taxon>Pseudomonadati</taxon>
        <taxon>Pseudomonadota</taxon>
        <taxon>Gammaproteobacteria</taxon>
        <taxon>Enterobacterales</taxon>
        <taxon>Enterobacteriaceae</taxon>
        <taxon>Salmonella</taxon>
    </lineage>
</organism>
<dbReference type="AlphaFoldDB" id="A0A6C8H5P1"/>
<dbReference type="Proteomes" id="UP000003915">
    <property type="component" value="Unassembled WGS sequence"/>
</dbReference>
<evidence type="ECO:0000313" key="1">
    <source>
        <dbReference type="EMBL" id="EHC93551.1"/>
    </source>
</evidence>
<sequence>MIASTVSPLRLAIFLSVTRGWRCRLFYGVAPGMSRPF</sequence>
<proteinExistence type="predicted"/>
<comment type="caution">
    <text evidence="1">The sequence shown here is derived from an EMBL/GenBank/DDBJ whole genome shotgun (WGS) entry which is preliminary data.</text>
</comment>
<protein>
    <submittedName>
        <fullName evidence="1">Uncharacterized protein</fullName>
    </submittedName>
</protein>
<name>A0A6C8H5P1_SALET</name>
<accession>A0A6C8H5P1</accession>